<feature type="transmembrane region" description="Helical" evidence="7">
    <location>
        <begin position="76"/>
        <end position="94"/>
    </location>
</feature>
<feature type="transmembrane region" description="Helical" evidence="7">
    <location>
        <begin position="190"/>
        <end position="210"/>
    </location>
</feature>
<dbReference type="Pfam" id="PF04610">
    <property type="entry name" value="TrbL"/>
    <property type="match status" value="1"/>
</dbReference>
<keyword evidence="5 7" id="KW-0472">Membrane</keyword>
<accession>A0A2Z3HSD3</accession>
<comment type="similarity">
    <text evidence="2">Belongs to the TrbL/VirB6 family.</text>
</comment>
<organism evidence="8 9">
    <name type="scientific">Phenylobacterium parvum</name>
    <dbReference type="NCBI Taxonomy" id="2201350"/>
    <lineage>
        <taxon>Bacteria</taxon>
        <taxon>Pseudomonadati</taxon>
        <taxon>Pseudomonadota</taxon>
        <taxon>Alphaproteobacteria</taxon>
        <taxon>Caulobacterales</taxon>
        <taxon>Caulobacteraceae</taxon>
        <taxon>Phenylobacterium</taxon>
    </lineage>
</organism>
<dbReference type="GO" id="GO:0016020">
    <property type="term" value="C:membrane"/>
    <property type="evidence" value="ECO:0007669"/>
    <property type="project" value="UniProtKB-SubCell"/>
</dbReference>
<evidence type="ECO:0000256" key="7">
    <source>
        <dbReference type="SAM" id="Phobius"/>
    </source>
</evidence>
<dbReference type="RefSeq" id="WP_110450302.1">
    <property type="nucleotide sequence ID" value="NZ_CP029479.1"/>
</dbReference>
<keyword evidence="4 7" id="KW-1133">Transmembrane helix</keyword>
<feature type="transmembrane region" description="Helical" evidence="7">
    <location>
        <begin position="42"/>
        <end position="64"/>
    </location>
</feature>
<dbReference type="AlphaFoldDB" id="A0A2Z3HSD3"/>
<evidence type="ECO:0000256" key="1">
    <source>
        <dbReference type="ARBA" id="ARBA00004141"/>
    </source>
</evidence>
<feature type="region of interest" description="Disordered" evidence="6">
    <location>
        <begin position="352"/>
        <end position="384"/>
    </location>
</feature>
<feature type="compositionally biased region" description="Low complexity" evidence="6">
    <location>
        <begin position="303"/>
        <end position="318"/>
    </location>
</feature>
<protein>
    <submittedName>
        <fullName evidence="8">Type VI secretion protein</fullName>
    </submittedName>
</protein>
<dbReference type="Proteomes" id="UP000247763">
    <property type="component" value="Chromosome"/>
</dbReference>
<feature type="region of interest" description="Disordered" evidence="6">
    <location>
        <begin position="303"/>
        <end position="322"/>
    </location>
</feature>
<feature type="transmembrane region" description="Helical" evidence="7">
    <location>
        <begin position="267"/>
        <end position="292"/>
    </location>
</feature>
<feature type="compositionally biased region" description="Low complexity" evidence="6">
    <location>
        <begin position="352"/>
        <end position="365"/>
    </location>
</feature>
<gene>
    <name evidence="8" type="ORF">HYN04_08135</name>
</gene>
<keyword evidence="9" id="KW-1185">Reference proteome</keyword>
<dbReference type="OrthoDB" id="7400974at2"/>
<evidence type="ECO:0000313" key="8">
    <source>
        <dbReference type="EMBL" id="AWM77735.1"/>
    </source>
</evidence>
<evidence type="ECO:0000256" key="5">
    <source>
        <dbReference type="ARBA" id="ARBA00023136"/>
    </source>
</evidence>
<dbReference type="KEGG" id="phb:HYN04_08135"/>
<keyword evidence="3 7" id="KW-0812">Transmembrane</keyword>
<sequence length="384" mass="39169">MIEACPSYMDVGAIEGVMATIDCQTRVYAQGGYEALTRGSGLFGAALTLLMTIYVALIGWRLLFAPEGARLSEAPGAALRIGVILALVTNWSVFQTLVFDLADRAPVQIAAAASSPWTAAGGGQSLAARPIAGLDLAHDELRRSAVAFGVKAPPNAKGYASADAASAEALSLAADALMVMSVGVVGGAKLAIGVLTAVGPVFIALALLNVTRGVFYGWVRALAGSALSLMVGWALLVLLLVVLGPWLAALAEQREAQALQPRMATSLAALVLVFAVGQGILVAAAWVAALGLRMGLGARTAAAPAAASAPRTEPATSSFPVSRADRLSQALAQEAQRTELRVREFGAAGASVRAGPVPAAGPRPSDTLGGSYRRPVVPRRRGGA</sequence>
<name>A0A2Z3HSD3_9CAUL</name>
<dbReference type="InterPro" id="IPR007688">
    <property type="entry name" value="Conjugal_tfr_TrbL/VirB6"/>
</dbReference>
<evidence type="ECO:0000256" key="6">
    <source>
        <dbReference type="SAM" id="MobiDB-lite"/>
    </source>
</evidence>
<feature type="transmembrane region" description="Helical" evidence="7">
    <location>
        <begin position="222"/>
        <end position="247"/>
    </location>
</feature>
<comment type="subcellular location">
    <subcellularLocation>
        <location evidence="1">Membrane</location>
        <topology evidence="1">Multi-pass membrane protein</topology>
    </subcellularLocation>
</comment>
<evidence type="ECO:0000313" key="9">
    <source>
        <dbReference type="Proteomes" id="UP000247763"/>
    </source>
</evidence>
<evidence type="ECO:0000256" key="4">
    <source>
        <dbReference type="ARBA" id="ARBA00022989"/>
    </source>
</evidence>
<reference evidence="9" key="1">
    <citation type="submission" date="2018-05" db="EMBL/GenBank/DDBJ databases">
        <title>Genome sequencing of Phenylobacterium sp. HYN0004.</title>
        <authorList>
            <person name="Yi H."/>
            <person name="Baek C."/>
        </authorList>
    </citation>
    <scope>NUCLEOTIDE SEQUENCE [LARGE SCALE GENOMIC DNA]</scope>
    <source>
        <strain evidence="9">HYN0004</strain>
    </source>
</reference>
<proteinExistence type="inferred from homology"/>
<dbReference type="GO" id="GO:0030255">
    <property type="term" value="P:protein secretion by the type IV secretion system"/>
    <property type="evidence" value="ECO:0007669"/>
    <property type="project" value="InterPro"/>
</dbReference>
<dbReference type="EMBL" id="CP029479">
    <property type="protein sequence ID" value="AWM77735.1"/>
    <property type="molecule type" value="Genomic_DNA"/>
</dbReference>
<evidence type="ECO:0000256" key="3">
    <source>
        <dbReference type="ARBA" id="ARBA00022692"/>
    </source>
</evidence>
<evidence type="ECO:0000256" key="2">
    <source>
        <dbReference type="ARBA" id="ARBA00007802"/>
    </source>
</evidence>